<gene>
    <name evidence="2" type="ORF">DFR64_2869</name>
</gene>
<dbReference type="Proteomes" id="UP000256388">
    <property type="component" value="Unassembled WGS sequence"/>
</dbReference>
<sequence length="106" mass="11591">MSDIWIIMIAVGILTYLTRLSFILLLDKWQPPQIVTSALRYVPVAVLTAIIIPELVVVDNALDFSLANARMLAGIVAILVAWRTKSALWTIAVGFAAFLLLNAILA</sequence>
<protein>
    <submittedName>
        <fullName evidence="2">Branched-subunit amino acid transport protein</fullName>
    </submittedName>
</protein>
<dbReference type="Pfam" id="PF05437">
    <property type="entry name" value="AzlD"/>
    <property type="match status" value="1"/>
</dbReference>
<keyword evidence="3" id="KW-1185">Reference proteome</keyword>
<accession>A0A3E0A4H8</accession>
<comment type="caution">
    <text evidence="2">The sequence shown here is derived from an EMBL/GenBank/DDBJ whole genome shotgun (WGS) entry which is preliminary data.</text>
</comment>
<dbReference type="EMBL" id="QUMS01000005">
    <property type="protein sequence ID" value="REG05468.1"/>
    <property type="molecule type" value="Genomic_DNA"/>
</dbReference>
<evidence type="ECO:0000256" key="1">
    <source>
        <dbReference type="SAM" id="Phobius"/>
    </source>
</evidence>
<evidence type="ECO:0000313" key="3">
    <source>
        <dbReference type="Proteomes" id="UP000256388"/>
    </source>
</evidence>
<keyword evidence="1" id="KW-0472">Membrane</keyword>
<reference evidence="2 3" key="1">
    <citation type="submission" date="2018-08" db="EMBL/GenBank/DDBJ databases">
        <title>Genomic Encyclopedia of Type Strains, Phase IV (KMG-IV): sequencing the most valuable type-strain genomes for metagenomic binning, comparative biology and taxonomic classification.</title>
        <authorList>
            <person name="Goeker M."/>
        </authorList>
    </citation>
    <scope>NUCLEOTIDE SEQUENCE [LARGE SCALE GENOMIC DNA]</scope>
    <source>
        <strain evidence="2 3">DSM 23923</strain>
    </source>
</reference>
<name>A0A3E0A4H8_9CHLR</name>
<evidence type="ECO:0000313" key="2">
    <source>
        <dbReference type="EMBL" id="REG05468.1"/>
    </source>
</evidence>
<feature type="transmembrane region" description="Helical" evidence="1">
    <location>
        <begin position="6"/>
        <end position="26"/>
    </location>
</feature>
<keyword evidence="1" id="KW-0812">Transmembrane</keyword>
<feature type="transmembrane region" description="Helical" evidence="1">
    <location>
        <begin position="38"/>
        <end position="58"/>
    </location>
</feature>
<keyword evidence="1" id="KW-1133">Transmembrane helix</keyword>
<dbReference type="OrthoDB" id="165490at2"/>
<feature type="transmembrane region" description="Helical" evidence="1">
    <location>
        <begin position="87"/>
        <end position="105"/>
    </location>
</feature>
<organism evidence="2 3">
    <name type="scientific">Pelolinea submarina</name>
    <dbReference type="NCBI Taxonomy" id="913107"/>
    <lineage>
        <taxon>Bacteria</taxon>
        <taxon>Bacillati</taxon>
        <taxon>Chloroflexota</taxon>
        <taxon>Anaerolineae</taxon>
        <taxon>Anaerolineales</taxon>
        <taxon>Anaerolineaceae</taxon>
        <taxon>Pelolinea</taxon>
    </lineage>
</organism>
<dbReference type="InterPro" id="IPR008407">
    <property type="entry name" value="Brnchd-chn_aa_trnsp_AzlD"/>
</dbReference>
<proteinExistence type="predicted"/>
<dbReference type="AlphaFoldDB" id="A0A3E0A4H8"/>